<evidence type="ECO:0000313" key="3">
    <source>
        <dbReference type="EMBL" id="TWI69522.1"/>
    </source>
</evidence>
<dbReference type="AlphaFoldDB" id="A0A562RKE4"/>
<accession>A0A562RKE4</accession>
<feature type="compositionally biased region" description="Pro residues" evidence="1">
    <location>
        <begin position="504"/>
        <end position="513"/>
    </location>
</feature>
<proteinExistence type="predicted"/>
<gene>
    <name evidence="3" type="ORF">IP91_00591</name>
</gene>
<feature type="region of interest" description="Disordered" evidence="1">
    <location>
        <begin position="499"/>
        <end position="520"/>
    </location>
</feature>
<feature type="domain" description="SGNH hydrolase-type esterase" evidence="2">
    <location>
        <begin position="293"/>
        <end position="489"/>
    </location>
</feature>
<dbReference type="EMBL" id="VLLB01000001">
    <property type="protein sequence ID" value="TWI69522.1"/>
    <property type="molecule type" value="Genomic_DNA"/>
</dbReference>
<dbReference type="Proteomes" id="UP000318431">
    <property type="component" value="Unassembled WGS sequence"/>
</dbReference>
<dbReference type="InterPro" id="IPR013830">
    <property type="entry name" value="SGNH_hydro"/>
</dbReference>
<reference evidence="3 4" key="1">
    <citation type="journal article" date="2015" name="Stand. Genomic Sci.">
        <title>Genomic Encyclopedia of Bacterial and Archaeal Type Strains, Phase III: the genomes of soil and plant-associated and newly described type strains.</title>
        <authorList>
            <person name="Whitman W.B."/>
            <person name="Woyke T."/>
            <person name="Klenk H.P."/>
            <person name="Zhou Y."/>
            <person name="Lilburn T.G."/>
            <person name="Beck B.J."/>
            <person name="De Vos P."/>
            <person name="Vandamme P."/>
            <person name="Eisen J.A."/>
            <person name="Garrity G."/>
            <person name="Hugenholtz P."/>
            <person name="Kyrpides N.C."/>
        </authorList>
    </citation>
    <scope>NUCLEOTIDE SEQUENCE [LARGE SCALE GENOMIC DNA]</scope>
    <source>
        <strain evidence="3 4">CGMCC 1.10822</strain>
    </source>
</reference>
<name>A0A562RKE4_9BURK</name>
<dbReference type="Gene3D" id="3.40.50.1110">
    <property type="entry name" value="SGNH hydrolase"/>
    <property type="match status" value="1"/>
</dbReference>
<dbReference type="CDD" id="cd01830">
    <property type="entry name" value="XynE_like"/>
    <property type="match status" value="1"/>
</dbReference>
<dbReference type="PANTHER" id="PTHR43784">
    <property type="entry name" value="GDSL-LIKE LIPASE/ACYLHYDROLASE, PUTATIVE (AFU_ORTHOLOGUE AFUA_2G00820)-RELATED"/>
    <property type="match status" value="1"/>
</dbReference>
<dbReference type="PANTHER" id="PTHR43784:SF2">
    <property type="entry name" value="GDSL-LIKE LIPASE_ACYLHYDROLASE, PUTATIVE (AFU_ORTHOLOGUE AFUA_2G00820)-RELATED"/>
    <property type="match status" value="1"/>
</dbReference>
<organism evidence="3 4">
    <name type="scientific">Pseudoduganella lurida</name>
    <dbReference type="NCBI Taxonomy" id="1036180"/>
    <lineage>
        <taxon>Bacteria</taxon>
        <taxon>Pseudomonadati</taxon>
        <taxon>Pseudomonadota</taxon>
        <taxon>Betaproteobacteria</taxon>
        <taxon>Burkholderiales</taxon>
        <taxon>Oxalobacteraceae</taxon>
        <taxon>Telluria group</taxon>
        <taxon>Pseudoduganella</taxon>
    </lineage>
</organism>
<evidence type="ECO:0000256" key="1">
    <source>
        <dbReference type="SAM" id="MobiDB-lite"/>
    </source>
</evidence>
<evidence type="ECO:0000313" key="4">
    <source>
        <dbReference type="Proteomes" id="UP000318431"/>
    </source>
</evidence>
<dbReference type="InterPro" id="IPR053140">
    <property type="entry name" value="GDSL_Rv0518-like"/>
</dbReference>
<dbReference type="GO" id="GO:0016788">
    <property type="term" value="F:hydrolase activity, acting on ester bonds"/>
    <property type="evidence" value="ECO:0007669"/>
    <property type="project" value="UniProtKB-ARBA"/>
</dbReference>
<evidence type="ECO:0000259" key="2">
    <source>
        <dbReference type="Pfam" id="PF13472"/>
    </source>
</evidence>
<sequence>MLPSSYPGAMYPAIAAEFLSNGGVAGRSRGPALCLQYGAIVQGRASSMSKCLAPGPGRGRGQEAPSLRRANVLVFVRAAVRATVHAALFAAAVAGQLARVQAAEVAVPPQANGATATGSATGWAAAWGAALMVPPAKNALPERGDVTLRQVMRLSAGGSQVRVHLSNLHGDAPLVIDAATFAPAQAGSGRIDAARLHTLRFGGAPGLRLAPGAEAVSDPLPFPAAAGQDVALSLHAAALPAQQSAHVAAHATQYVAAGNQAARPVLEGARTVTSWFQVSGIDVLAPGLPVLVAVGDSLTDGSGAGLDANERWTDFLARRTGTEGRPALAVINAGIGGNSMLRDDIGENLLARFERDVLARPGITHAVVLIGVNDLGRLHTGSQETAATRAELVARLQSGWLRMAGRAHARGVCFVAGTLMPYGASSLYRPAPHNEADRLAMNAWLRTAPAFDAVADFDGAVRDPAAPDRLLPAFDSGDHLHLSPAGYRAMAQAVPLDRLAGCRPAPPSPPAPPGIDMEDR</sequence>
<dbReference type="InterPro" id="IPR036514">
    <property type="entry name" value="SGNH_hydro_sf"/>
</dbReference>
<protein>
    <submittedName>
        <fullName evidence="3">Lysophospholipase L1-like esterase</fullName>
    </submittedName>
</protein>
<dbReference type="SUPFAM" id="SSF52266">
    <property type="entry name" value="SGNH hydrolase"/>
    <property type="match status" value="1"/>
</dbReference>
<comment type="caution">
    <text evidence="3">The sequence shown here is derived from an EMBL/GenBank/DDBJ whole genome shotgun (WGS) entry which is preliminary data.</text>
</comment>
<keyword evidence="4" id="KW-1185">Reference proteome</keyword>
<dbReference type="Pfam" id="PF13472">
    <property type="entry name" value="Lipase_GDSL_2"/>
    <property type="match status" value="1"/>
</dbReference>